<evidence type="ECO:0000256" key="10">
    <source>
        <dbReference type="ARBA" id="ARBA00022989"/>
    </source>
</evidence>
<evidence type="ECO:0000256" key="1">
    <source>
        <dbReference type="ARBA" id="ARBA00004429"/>
    </source>
</evidence>
<feature type="transmembrane region" description="Helical" evidence="12">
    <location>
        <begin position="183"/>
        <end position="213"/>
    </location>
</feature>
<dbReference type="GO" id="GO:0009250">
    <property type="term" value="P:glucan biosynthetic process"/>
    <property type="evidence" value="ECO:0007669"/>
    <property type="project" value="UniProtKB-UniRule"/>
</dbReference>
<keyword evidence="10 12" id="KW-1133">Transmembrane helix</keyword>
<keyword evidence="11 12" id="KW-0472">Membrane</keyword>
<dbReference type="NCBIfam" id="NF003955">
    <property type="entry name" value="PRK05454.1-1"/>
    <property type="match status" value="1"/>
</dbReference>
<name>A0A3N0VGV4_9GAMM</name>
<evidence type="ECO:0000256" key="7">
    <source>
        <dbReference type="ARBA" id="ARBA00022676"/>
    </source>
</evidence>
<dbReference type="InterPro" id="IPR029044">
    <property type="entry name" value="Nucleotide-diphossugar_trans"/>
</dbReference>
<dbReference type="PANTHER" id="PTHR43867">
    <property type="entry name" value="CELLULOSE SYNTHASE CATALYTIC SUBUNIT A [UDP-FORMING]"/>
    <property type="match status" value="1"/>
</dbReference>
<dbReference type="InParanoid" id="A0A3N0VGV4"/>
<keyword evidence="9 12" id="KW-0812">Transmembrane</keyword>
<comment type="pathway">
    <text evidence="2 12">Glycan metabolism; osmoregulated periplasmic glucan (OPG) biosynthesis.</text>
</comment>
<dbReference type="GO" id="GO:0016758">
    <property type="term" value="F:hexosyltransferase activity"/>
    <property type="evidence" value="ECO:0007669"/>
    <property type="project" value="UniProtKB-UniRule"/>
</dbReference>
<evidence type="ECO:0000313" key="15">
    <source>
        <dbReference type="Proteomes" id="UP000282106"/>
    </source>
</evidence>
<comment type="caution">
    <text evidence="14">The sequence shown here is derived from an EMBL/GenBank/DDBJ whole genome shotgun (WGS) entry which is preliminary data.</text>
</comment>
<evidence type="ECO:0000259" key="13">
    <source>
        <dbReference type="Pfam" id="PF13632"/>
    </source>
</evidence>
<dbReference type="HAMAP" id="MF_01072">
    <property type="entry name" value="MdoH_OpgH"/>
    <property type="match status" value="1"/>
</dbReference>
<dbReference type="Proteomes" id="UP000282106">
    <property type="component" value="Unassembled WGS sequence"/>
</dbReference>
<feature type="transmembrane region" description="Helical" evidence="12">
    <location>
        <begin position="559"/>
        <end position="584"/>
    </location>
</feature>
<dbReference type="EC" id="2.4.1.-" evidence="12"/>
<evidence type="ECO:0000256" key="5">
    <source>
        <dbReference type="ARBA" id="ARBA00022475"/>
    </source>
</evidence>
<evidence type="ECO:0000313" key="14">
    <source>
        <dbReference type="EMBL" id="ROH91924.1"/>
    </source>
</evidence>
<sequence length="807" mass="90298">MAAPDPRSAARDYLNELPLLAAQTRQLAEQIDGAEPAQALPALNQGLVALTAARDPLEARLQLALGSTAPIQHDSRGTTRLITTPPLARASMSPTPWSANPLRRVIEAARAWLLGRRGLQPIGDAAPDQAPGEAQGRRSRWRSAGRNRRFVLALLTVGQALAATYYMRAILPYKGTLAIEHWLVAAILSLYLILFMWVGLGFWTALMGFMVLLKGGDKHAIDSGTAADQAINPEHRCAILLPICNEDVARVFAGLRATIESTDRTDAARQFDYFILSDTGDPDIRVAELEAWRDLCQAVQGYGRVFYRRRTHRIKRKSGNVADWCRRWGSRYQYMVVMDADSVMSGACLKRLVQLMEARPDAGIIQTAPRASGRETLYSRIQQFATRVYGPLFTAGLHYWQLGESHYWGHNAIIRVAPFMKHCALGRLPGRGALSGEILSHDFVEAALMRRAGWSVWIAYDLQGSYEEMPPNLLDELKRDRRWCQGNLQNFRLFFTRGLHPAHRAVFMTGVMAYLSAPLWFLFLALSTALLYVNVTAEPVYFSQPYQLFPTWPEWHPEWAMRLFGITAGLLFLPKVLAALLLLLKPAERRWFGGGLALSASLLLEMLFSALLAPVRMLFHTRFVASALLGIAIQWKSPPREDSQTPWSEALLRHGWGTLLGGVWLYAVYRLNPEFITWLLPVAGALLISIPASVFSSRVSWGRAARSARLFLIPEEASPPRELRRLKVLLHSSEDYAQGFRRAIRSPLTNALVLALAPTRIARAHPAKELAQAASLDRLDTLDVYARNRLLSDRAVLAAMHEKVWSR</sequence>
<dbReference type="InterPro" id="IPR050321">
    <property type="entry name" value="Glycosyltr_2/OpgH_subfam"/>
</dbReference>
<keyword evidence="5 12" id="KW-1003">Cell membrane</keyword>
<dbReference type="Pfam" id="PF13632">
    <property type="entry name" value="Glyco_trans_2_3"/>
    <property type="match status" value="1"/>
</dbReference>
<keyword evidence="8 12" id="KW-0808">Transferase</keyword>
<dbReference type="SUPFAM" id="SSF53448">
    <property type="entry name" value="Nucleotide-diphospho-sugar transferases"/>
    <property type="match status" value="1"/>
</dbReference>
<reference evidence="14 15" key="1">
    <citation type="submission" date="2018-10" db="EMBL/GenBank/DDBJ databases">
        <authorList>
            <person name="Chen W.-M."/>
        </authorList>
    </citation>
    <scope>NUCLEOTIDE SEQUENCE [LARGE SCALE GENOMIC DNA]</scope>
    <source>
        <strain evidence="14 15">THS-13</strain>
    </source>
</reference>
<gene>
    <name evidence="14" type="primary">mdoH</name>
    <name evidence="12" type="synonym">opgH</name>
    <name evidence="14" type="ORF">ED208_06010</name>
</gene>
<dbReference type="PANTHER" id="PTHR43867:SF5">
    <property type="entry name" value="GLUCANS BIOSYNTHESIS GLUCOSYLTRANSFERASE H"/>
    <property type="match status" value="1"/>
</dbReference>
<organism evidence="14 15">
    <name type="scientific">Stagnimonas aquatica</name>
    <dbReference type="NCBI Taxonomy" id="2689987"/>
    <lineage>
        <taxon>Bacteria</taxon>
        <taxon>Pseudomonadati</taxon>
        <taxon>Pseudomonadota</taxon>
        <taxon>Gammaproteobacteria</taxon>
        <taxon>Nevskiales</taxon>
        <taxon>Nevskiaceae</taxon>
        <taxon>Stagnimonas</taxon>
    </lineage>
</organism>
<dbReference type="CDD" id="cd04191">
    <property type="entry name" value="Glucan_BSP_MdoH"/>
    <property type="match status" value="1"/>
</dbReference>
<comment type="subcellular location">
    <subcellularLocation>
        <location evidence="1">Cell inner membrane</location>
        <topology evidence="1">Multi-pass membrane protein</topology>
    </subcellularLocation>
    <subcellularLocation>
        <location evidence="12">Cell membrane</location>
        <topology evidence="12">Multi-pass membrane protein</topology>
    </subcellularLocation>
</comment>
<evidence type="ECO:0000256" key="6">
    <source>
        <dbReference type="ARBA" id="ARBA00022519"/>
    </source>
</evidence>
<evidence type="ECO:0000256" key="4">
    <source>
        <dbReference type="ARBA" id="ARBA00020585"/>
    </source>
</evidence>
<dbReference type="AlphaFoldDB" id="A0A3N0VGV4"/>
<keyword evidence="6" id="KW-0997">Cell inner membrane</keyword>
<evidence type="ECO:0000256" key="3">
    <source>
        <dbReference type="ARBA" id="ARBA00009337"/>
    </source>
</evidence>
<proteinExistence type="inferred from homology"/>
<dbReference type="RefSeq" id="WP_123210968.1">
    <property type="nucleotide sequence ID" value="NZ_RJVO01000002.1"/>
</dbReference>
<keyword evidence="15" id="KW-1185">Reference proteome</keyword>
<keyword evidence="7 12" id="KW-0328">Glycosyltransferase</keyword>
<evidence type="ECO:0000256" key="2">
    <source>
        <dbReference type="ARBA" id="ARBA00005001"/>
    </source>
</evidence>
<evidence type="ECO:0000256" key="12">
    <source>
        <dbReference type="HAMAP-Rule" id="MF_01072"/>
    </source>
</evidence>
<dbReference type="EMBL" id="RJVO01000002">
    <property type="protein sequence ID" value="ROH91924.1"/>
    <property type="molecule type" value="Genomic_DNA"/>
</dbReference>
<dbReference type="InterPro" id="IPR023725">
    <property type="entry name" value="Glucans_biosynth_gluTrFase_H"/>
</dbReference>
<dbReference type="GO" id="GO:0005886">
    <property type="term" value="C:plasma membrane"/>
    <property type="evidence" value="ECO:0007669"/>
    <property type="project" value="UniProtKB-SubCell"/>
</dbReference>
<dbReference type="NCBIfam" id="NF003962">
    <property type="entry name" value="PRK05454.2-5"/>
    <property type="match status" value="1"/>
</dbReference>
<dbReference type="FunCoup" id="A0A3N0VGV4">
    <property type="interactions" value="31"/>
</dbReference>
<feature type="transmembrane region" description="Helical" evidence="12">
    <location>
        <begin position="591"/>
        <end position="613"/>
    </location>
</feature>
<feature type="transmembrane region" description="Helical" evidence="12">
    <location>
        <begin position="505"/>
        <end position="533"/>
    </location>
</feature>
<comment type="function">
    <text evidence="12">Involved in the biosynthesis of osmoregulated periplasmic glucans (OPGs).</text>
</comment>
<evidence type="ECO:0000256" key="8">
    <source>
        <dbReference type="ARBA" id="ARBA00022679"/>
    </source>
</evidence>
<feature type="transmembrane region" description="Helical" evidence="12">
    <location>
        <begin position="675"/>
        <end position="696"/>
    </location>
</feature>
<accession>A0A3N0VGV4</accession>
<dbReference type="UniPathway" id="UPA00637"/>
<dbReference type="InterPro" id="IPR001173">
    <property type="entry name" value="Glyco_trans_2-like"/>
</dbReference>
<protein>
    <recommendedName>
        <fullName evidence="4 12">Glucans biosynthesis glucosyltransferase H</fullName>
        <ecNumber evidence="12">2.4.1.-</ecNumber>
    </recommendedName>
</protein>
<evidence type="ECO:0000256" key="11">
    <source>
        <dbReference type="ARBA" id="ARBA00023136"/>
    </source>
</evidence>
<dbReference type="NCBIfam" id="NF003958">
    <property type="entry name" value="PRK05454.2-1"/>
    <property type="match status" value="1"/>
</dbReference>
<comment type="similarity">
    <text evidence="3 12">Belongs to the glycosyltransferase 2 family. OpgH subfamily.</text>
</comment>
<evidence type="ECO:0000256" key="9">
    <source>
        <dbReference type="ARBA" id="ARBA00022692"/>
    </source>
</evidence>
<feature type="domain" description="Glycosyltransferase 2-like" evidence="13">
    <location>
        <begin position="336"/>
        <end position="542"/>
    </location>
</feature>
<dbReference type="Gene3D" id="3.90.550.10">
    <property type="entry name" value="Spore Coat Polysaccharide Biosynthesis Protein SpsA, Chain A"/>
    <property type="match status" value="1"/>
</dbReference>
<feature type="transmembrane region" description="Helical" evidence="12">
    <location>
        <begin position="150"/>
        <end position="171"/>
    </location>
</feature>